<gene>
    <name evidence="2" type="ORF">JDV02_005974</name>
</gene>
<evidence type="ECO:0000313" key="2">
    <source>
        <dbReference type="EMBL" id="UNI19824.1"/>
    </source>
</evidence>
<keyword evidence="3" id="KW-1185">Reference proteome</keyword>
<accession>A0A9Q8QFF0</accession>
<organism evidence="2 3">
    <name type="scientific">Purpureocillium takamizusanense</name>
    <dbReference type="NCBI Taxonomy" id="2060973"/>
    <lineage>
        <taxon>Eukaryota</taxon>
        <taxon>Fungi</taxon>
        <taxon>Dikarya</taxon>
        <taxon>Ascomycota</taxon>
        <taxon>Pezizomycotina</taxon>
        <taxon>Sordariomycetes</taxon>
        <taxon>Hypocreomycetidae</taxon>
        <taxon>Hypocreales</taxon>
        <taxon>Ophiocordycipitaceae</taxon>
        <taxon>Purpureocillium</taxon>
    </lineage>
</organism>
<dbReference type="AlphaFoldDB" id="A0A9Q8QFF0"/>
<sequence>MEYTAEELANIKKRISENMASVAEQQRELDDTLAFIADLESESLRQMARSSSSSRKKRNLPEPKPVEEQKADMERKRARIERNLGLMWEKIHDLQEQERMLEGK</sequence>
<dbReference type="EMBL" id="CP086358">
    <property type="protein sequence ID" value="UNI19824.1"/>
    <property type="molecule type" value="Genomic_DNA"/>
</dbReference>
<feature type="region of interest" description="Disordered" evidence="1">
    <location>
        <begin position="46"/>
        <end position="76"/>
    </location>
</feature>
<dbReference type="Proteomes" id="UP000829364">
    <property type="component" value="Chromosome 5"/>
</dbReference>
<feature type="compositionally biased region" description="Basic and acidic residues" evidence="1">
    <location>
        <begin position="59"/>
        <end position="75"/>
    </location>
</feature>
<proteinExistence type="predicted"/>
<evidence type="ECO:0000256" key="1">
    <source>
        <dbReference type="SAM" id="MobiDB-lite"/>
    </source>
</evidence>
<dbReference type="RefSeq" id="XP_047843305.1">
    <property type="nucleotide sequence ID" value="XM_047987320.1"/>
</dbReference>
<protein>
    <submittedName>
        <fullName evidence="2">Uncharacterized protein</fullName>
    </submittedName>
</protein>
<dbReference type="KEGG" id="ptkz:JDV02_005974"/>
<evidence type="ECO:0000313" key="3">
    <source>
        <dbReference type="Proteomes" id="UP000829364"/>
    </source>
</evidence>
<name>A0A9Q8QFF0_9HYPO</name>
<dbReference type="OrthoDB" id="5104318at2759"/>
<dbReference type="GeneID" id="72067923"/>
<reference evidence="2" key="1">
    <citation type="submission" date="2021-11" db="EMBL/GenBank/DDBJ databases">
        <title>Purpureocillium_takamizusanense_genome.</title>
        <authorList>
            <person name="Nguyen N.-H."/>
        </authorList>
    </citation>
    <scope>NUCLEOTIDE SEQUENCE</scope>
    <source>
        <strain evidence="2">PT3</strain>
    </source>
</reference>